<protein>
    <submittedName>
        <fullName evidence="1">Uncharacterized protein</fullName>
    </submittedName>
</protein>
<proteinExistence type="predicted"/>
<name>A0ACC2W6S0_9TREE</name>
<dbReference type="EMBL" id="JASBWR010000026">
    <property type="protein sequence ID" value="KAJ9107015.1"/>
    <property type="molecule type" value="Genomic_DNA"/>
</dbReference>
<gene>
    <name evidence="1" type="ORF">QFC19_002884</name>
</gene>
<keyword evidence="2" id="KW-1185">Reference proteome</keyword>
<comment type="caution">
    <text evidence="1">The sequence shown here is derived from an EMBL/GenBank/DDBJ whole genome shotgun (WGS) entry which is preliminary data.</text>
</comment>
<organism evidence="1 2">
    <name type="scientific">Naganishia cerealis</name>
    <dbReference type="NCBI Taxonomy" id="610337"/>
    <lineage>
        <taxon>Eukaryota</taxon>
        <taxon>Fungi</taxon>
        <taxon>Dikarya</taxon>
        <taxon>Basidiomycota</taxon>
        <taxon>Agaricomycotina</taxon>
        <taxon>Tremellomycetes</taxon>
        <taxon>Filobasidiales</taxon>
        <taxon>Filobasidiaceae</taxon>
        <taxon>Naganishia</taxon>
    </lineage>
</organism>
<evidence type="ECO:0000313" key="2">
    <source>
        <dbReference type="Proteomes" id="UP001241377"/>
    </source>
</evidence>
<accession>A0ACC2W6S0</accession>
<reference evidence="1" key="1">
    <citation type="submission" date="2023-04" db="EMBL/GenBank/DDBJ databases">
        <title>Draft Genome sequencing of Naganishia species isolated from polar environments using Oxford Nanopore Technology.</title>
        <authorList>
            <person name="Leo P."/>
            <person name="Venkateswaran K."/>
        </authorList>
    </citation>
    <scope>NUCLEOTIDE SEQUENCE</scope>
    <source>
        <strain evidence="1">MNA-CCFEE 5261</strain>
    </source>
</reference>
<sequence length="115" mass="12361">MVRFSPSALESDNAPVTSPLVETICSMILGAGPLGSRANSNFKLKQAALDLLTVLVKDKTTAIQAMQLIHEHDQSDRKGKSRSSGIQDGEGRQWKIMTELLDSRVPGIGISAAAW</sequence>
<evidence type="ECO:0000313" key="1">
    <source>
        <dbReference type="EMBL" id="KAJ9107015.1"/>
    </source>
</evidence>
<dbReference type="Proteomes" id="UP001241377">
    <property type="component" value="Unassembled WGS sequence"/>
</dbReference>